<dbReference type="InterPro" id="IPR052170">
    <property type="entry name" value="M29_Exopeptidase"/>
</dbReference>
<sequence>MTSLTLPAAAQDFQTQLAGYAELLVRVGVNLQPGGKLLVNAPLEAAELARLVARSAYRAGAESVVVRYHDEHLARLRIDEASDAAIEYLPGWLIDESLKMIEDGYSFLALDGSDPTIMAGADAERQAISAKRRAQAMRPVSQKMMGFEVAWSIGGISIPAWATKVYPELGEAQAVSALWRDIFRVTRADAPDPVAAWQAHIVRLGAVRDFLNTQHFQALHFSDPDGETDLTVGLADGHLWAGVEDTTAAGVRIVPNLPTDEVFTAPHRDRVDGVAVASKPLLVRGEIVEGIRVRFAGGQIVEGSASKGEATFLKLLDTDEGARRIGEVALVAASAPVAQIGRLFYNTLFDENAASHIALGRAYEFTFSADPAASGGNDSLIHVDWMIGTPSMNVDGLHEGGRRAPLMRGGEWAIEGLTT</sequence>
<dbReference type="RefSeq" id="WP_260560322.1">
    <property type="nucleotide sequence ID" value="NZ_BAABEC010000020.1"/>
</dbReference>
<dbReference type="SUPFAM" id="SSF144052">
    <property type="entry name" value="Thermophilic metalloprotease-like"/>
    <property type="match status" value="1"/>
</dbReference>
<evidence type="ECO:0000256" key="7">
    <source>
        <dbReference type="ARBA" id="ARBA00022723"/>
    </source>
</evidence>
<keyword evidence="11" id="KW-1185">Reference proteome</keyword>
<comment type="cofactor">
    <cofactor evidence="3">
        <name>Zn(2+)</name>
        <dbReference type="ChEBI" id="CHEBI:29105"/>
    </cofactor>
</comment>
<dbReference type="GO" id="GO:0004177">
    <property type="term" value="F:aminopeptidase activity"/>
    <property type="evidence" value="ECO:0007669"/>
    <property type="project" value="UniProtKB-KW"/>
</dbReference>
<dbReference type="Gene3D" id="3.40.1830.10">
    <property type="entry name" value="Thermophilic metalloprotease (M29)"/>
    <property type="match status" value="1"/>
</dbReference>
<evidence type="ECO:0000256" key="4">
    <source>
        <dbReference type="ARBA" id="ARBA00008236"/>
    </source>
</evidence>
<evidence type="ECO:0000256" key="1">
    <source>
        <dbReference type="ARBA" id="ARBA00001941"/>
    </source>
</evidence>
<proteinExistence type="inferred from homology"/>
<accession>A0ABY5YIY3</accession>
<reference evidence="10" key="1">
    <citation type="submission" date="2022-09" db="EMBL/GenBank/DDBJ databases">
        <title>genome sequence of Deinococcus rubellus.</title>
        <authorList>
            <person name="Srinivasan S."/>
        </authorList>
    </citation>
    <scope>NUCLEOTIDE SEQUENCE</scope>
    <source>
        <strain evidence="10">Ant6</strain>
    </source>
</reference>
<evidence type="ECO:0000256" key="6">
    <source>
        <dbReference type="ARBA" id="ARBA00022670"/>
    </source>
</evidence>
<evidence type="ECO:0000313" key="10">
    <source>
        <dbReference type="EMBL" id="UWX64047.1"/>
    </source>
</evidence>
<dbReference type="Pfam" id="PF02073">
    <property type="entry name" value="Peptidase_M29"/>
    <property type="match status" value="1"/>
</dbReference>
<evidence type="ECO:0000256" key="3">
    <source>
        <dbReference type="ARBA" id="ARBA00001947"/>
    </source>
</evidence>
<dbReference type="PANTHER" id="PTHR34448">
    <property type="entry name" value="AMINOPEPTIDASE"/>
    <property type="match status" value="1"/>
</dbReference>
<evidence type="ECO:0000256" key="5">
    <source>
        <dbReference type="ARBA" id="ARBA00022438"/>
    </source>
</evidence>
<dbReference type="InterPro" id="IPR035097">
    <property type="entry name" value="M29_N-terminal"/>
</dbReference>
<name>A0ABY5YIY3_9DEIO</name>
<dbReference type="PANTHER" id="PTHR34448:SF3">
    <property type="entry name" value="AMINOPEPTIDASE AMPS"/>
    <property type="match status" value="1"/>
</dbReference>
<evidence type="ECO:0000313" key="11">
    <source>
        <dbReference type="Proteomes" id="UP001060261"/>
    </source>
</evidence>
<evidence type="ECO:0000256" key="2">
    <source>
        <dbReference type="ARBA" id="ARBA00001946"/>
    </source>
</evidence>
<evidence type="ECO:0000256" key="8">
    <source>
        <dbReference type="ARBA" id="ARBA00022801"/>
    </source>
</evidence>
<keyword evidence="6" id="KW-0645">Protease</keyword>
<evidence type="ECO:0000256" key="9">
    <source>
        <dbReference type="ARBA" id="ARBA00023049"/>
    </source>
</evidence>
<protein>
    <submittedName>
        <fullName evidence="10">Aminopeptidase</fullName>
    </submittedName>
</protein>
<keyword evidence="9" id="KW-0482">Metalloprotease</keyword>
<gene>
    <name evidence="10" type="ORF">N0D28_15245</name>
</gene>
<dbReference type="EMBL" id="CP104213">
    <property type="protein sequence ID" value="UWX64047.1"/>
    <property type="molecule type" value="Genomic_DNA"/>
</dbReference>
<comment type="cofactor">
    <cofactor evidence="2">
        <name>Mg(2+)</name>
        <dbReference type="ChEBI" id="CHEBI:18420"/>
    </cofactor>
</comment>
<keyword evidence="7" id="KW-0479">Metal-binding</keyword>
<comment type="similarity">
    <text evidence="4">Belongs to the peptidase M29 family.</text>
</comment>
<dbReference type="PRINTS" id="PR00919">
    <property type="entry name" value="THERMOPTASE"/>
</dbReference>
<comment type="cofactor">
    <cofactor evidence="1">
        <name>Co(2+)</name>
        <dbReference type="ChEBI" id="CHEBI:48828"/>
    </cofactor>
</comment>
<organism evidence="10 11">
    <name type="scientific">Deinococcus rubellus</name>
    <dbReference type="NCBI Taxonomy" id="1889240"/>
    <lineage>
        <taxon>Bacteria</taxon>
        <taxon>Thermotogati</taxon>
        <taxon>Deinococcota</taxon>
        <taxon>Deinococci</taxon>
        <taxon>Deinococcales</taxon>
        <taxon>Deinococcaceae</taxon>
        <taxon>Deinococcus</taxon>
    </lineage>
</organism>
<dbReference type="Proteomes" id="UP001060261">
    <property type="component" value="Chromosome"/>
</dbReference>
<dbReference type="InterPro" id="IPR000787">
    <property type="entry name" value="Peptidase_M29"/>
</dbReference>
<keyword evidence="5 10" id="KW-0031">Aminopeptidase</keyword>
<keyword evidence="8" id="KW-0378">Hydrolase</keyword>